<dbReference type="Pfam" id="PF06638">
    <property type="entry name" value="Strabismus"/>
    <property type="match status" value="1"/>
</dbReference>
<dbReference type="STRING" id="282301.A0A267DFZ2"/>
<gene>
    <name evidence="9" type="ORF">BOX15_Mlig018521g1</name>
</gene>
<dbReference type="SUPFAM" id="SSF81995">
    <property type="entry name" value="beta-sandwich domain of Sec23/24"/>
    <property type="match status" value="1"/>
</dbReference>
<evidence type="ECO:0000256" key="4">
    <source>
        <dbReference type="ARBA" id="ARBA00022989"/>
    </source>
</evidence>
<feature type="region of interest" description="Disordered" evidence="7">
    <location>
        <begin position="1"/>
        <end position="54"/>
    </location>
</feature>
<feature type="transmembrane region" description="Helical" evidence="8">
    <location>
        <begin position="259"/>
        <end position="282"/>
    </location>
</feature>
<evidence type="ECO:0000313" key="9">
    <source>
        <dbReference type="EMBL" id="PAA48203.1"/>
    </source>
</evidence>
<comment type="caution">
    <text evidence="9">The sequence shown here is derived from an EMBL/GenBank/DDBJ whole genome shotgun (WGS) entry which is preliminary data.</text>
</comment>
<evidence type="ECO:0000256" key="7">
    <source>
        <dbReference type="SAM" id="MobiDB-lite"/>
    </source>
</evidence>
<keyword evidence="3 8" id="KW-0812">Transmembrane</keyword>
<evidence type="ECO:0000256" key="1">
    <source>
        <dbReference type="ARBA" id="ARBA00004651"/>
    </source>
</evidence>
<name>A0A267DFZ2_9PLAT</name>
<dbReference type="Proteomes" id="UP000215902">
    <property type="component" value="Unassembled WGS sequence"/>
</dbReference>
<evidence type="ECO:0000256" key="8">
    <source>
        <dbReference type="SAM" id="Phobius"/>
    </source>
</evidence>
<evidence type="ECO:0000256" key="2">
    <source>
        <dbReference type="ARBA" id="ARBA00022475"/>
    </source>
</evidence>
<dbReference type="GO" id="GO:0005886">
    <property type="term" value="C:plasma membrane"/>
    <property type="evidence" value="ECO:0007669"/>
    <property type="project" value="UniProtKB-SubCell"/>
</dbReference>
<feature type="compositionally biased region" description="Low complexity" evidence="7">
    <location>
        <begin position="39"/>
        <end position="53"/>
    </location>
</feature>
<evidence type="ECO:0000256" key="5">
    <source>
        <dbReference type="ARBA" id="ARBA00023136"/>
    </source>
</evidence>
<feature type="transmembrane region" description="Helical" evidence="8">
    <location>
        <begin position="224"/>
        <end position="247"/>
    </location>
</feature>
<evidence type="ECO:0000313" key="10">
    <source>
        <dbReference type="Proteomes" id="UP000215902"/>
    </source>
</evidence>
<dbReference type="OrthoDB" id="8887313at2759"/>
<keyword evidence="4 8" id="KW-1133">Transmembrane helix</keyword>
<feature type="transmembrane region" description="Helical" evidence="8">
    <location>
        <begin position="194"/>
        <end position="212"/>
    </location>
</feature>
<evidence type="ECO:0000256" key="3">
    <source>
        <dbReference type="ARBA" id="ARBA00022692"/>
    </source>
</evidence>
<sequence>TFAPAAAARPSRGMATDAESLHSARSGHSAQSRRSSAGPQPYQPQYFQQQQQTPQPPIKLMQLQQHRQPLLNPPAYSNQSVLPGPYHITISGGAGPYQPPVQPPEHWAETNTVLTSETAASASCHEADTGVKDADSGIGAASSCSCARASTVGLSAALGVAAFASPPLMLALPRSGAFAAWPLGECGVACEGQLLGLAFRLLALLVAAWCLFFRRARASLPRVLAFRAFLLCLLFAIIAVFWAFYALRIVRQRERDYDTVVQFAVALADALLFLHYLGVVLLEIRHLQCRFSVKVLRSPDGEARLYTLGETSVQRAAVHVLQRYCVDFSAFNPHLHSMLTMSGGGGSGARNTRRYKFYELDRASSAASGHSRGQSRAEGGPSSAAERFQFECDFERRLRKRRARLVSAADEAFAHIGRTAQHRSDQSAGAAISRQMEASEAAQAVFPTLLRPLQRYLRVTRQQPRYSMDAVLQHLAACIRHGLGPRAFIERYLGQGRVVEDPRSGTAGQAWTLASDSPASRSLEDGANFCLRRGAVSLLCTVRRVPFFGLGEELLESAAGRRFVLDIGANAMV</sequence>
<keyword evidence="5 8" id="KW-0472">Membrane</keyword>
<feature type="compositionally biased region" description="Polar residues" evidence="7">
    <location>
        <begin position="26"/>
        <end position="38"/>
    </location>
</feature>
<organism evidence="9 10">
    <name type="scientific">Macrostomum lignano</name>
    <dbReference type="NCBI Taxonomy" id="282301"/>
    <lineage>
        <taxon>Eukaryota</taxon>
        <taxon>Metazoa</taxon>
        <taxon>Spiralia</taxon>
        <taxon>Lophotrochozoa</taxon>
        <taxon>Platyhelminthes</taxon>
        <taxon>Rhabditophora</taxon>
        <taxon>Macrostomorpha</taxon>
        <taxon>Macrostomida</taxon>
        <taxon>Macrostomidae</taxon>
        <taxon>Macrostomum</taxon>
    </lineage>
</organism>
<feature type="non-terminal residue" evidence="9">
    <location>
        <position position="1"/>
    </location>
</feature>
<accession>A0A267DFZ2</accession>
<reference evidence="9 10" key="1">
    <citation type="submission" date="2017-06" db="EMBL/GenBank/DDBJ databases">
        <title>A platform for efficient transgenesis in Macrostomum lignano, a flatworm model organism for stem cell research.</title>
        <authorList>
            <person name="Berezikov E."/>
        </authorList>
    </citation>
    <scope>NUCLEOTIDE SEQUENCE [LARGE SCALE GENOMIC DNA]</scope>
    <source>
        <strain evidence="9">DV1</strain>
        <tissue evidence="9">Whole organism</tissue>
    </source>
</reference>
<protein>
    <recommendedName>
        <fullName evidence="11">Vang-like protein</fullName>
    </recommendedName>
</protein>
<keyword evidence="10" id="KW-1185">Reference proteome</keyword>
<comment type="similarity">
    <text evidence="6">Belongs to the Vang family.</text>
</comment>
<keyword evidence="2" id="KW-1003">Cell membrane</keyword>
<evidence type="ECO:0008006" key="11">
    <source>
        <dbReference type="Google" id="ProtNLM"/>
    </source>
</evidence>
<evidence type="ECO:0000256" key="6">
    <source>
        <dbReference type="ARBA" id="ARBA00025718"/>
    </source>
</evidence>
<comment type="subcellular location">
    <subcellularLocation>
        <location evidence="1">Cell membrane</location>
        <topology evidence="1">Multi-pass membrane protein</topology>
    </subcellularLocation>
</comment>
<dbReference type="InterPro" id="IPR009539">
    <property type="entry name" value="VANGL"/>
</dbReference>
<proteinExistence type="inferred from homology"/>
<dbReference type="AlphaFoldDB" id="A0A267DFZ2"/>
<dbReference type="PANTHER" id="PTHR20886">
    <property type="entry name" value="VANG-LIKE PROTEIN"/>
    <property type="match status" value="1"/>
</dbReference>
<dbReference type="EMBL" id="NIVC01004206">
    <property type="protein sequence ID" value="PAA48203.1"/>
    <property type="molecule type" value="Genomic_DNA"/>
</dbReference>